<feature type="domain" description="O-GlcNAc transferase C-terminal" evidence="9">
    <location>
        <begin position="464"/>
        <end position="635"/>
    </location>
</feature>
<dbReference type="PANTHER" id="PTHR44835">
    <property type="entry name" value="UDP-N-ACETYLGLUCOSAMINE--PEPTIDE N-ACETYLGLUCOSAMINYLTRANSFERASE SPINDLY-RELATED"/>
    <property type="match status" value="1"/>
</dbReference>
<dbReference type="EC" id="2.4.1.255" evidence="3"/>
<evidence type="ECO:0000313" key="10">
    <source>
        <dbReference type="EMBL" id="SNS15161.1"/>
    </source>
</evidence>
<keyword evidence="11" id="KW-1185">Reference proteome</keyword>
<feature type="repeat" description="TPR" evidence="8">
    <location>
        <begin position="209"/>
        <end position="242"/>
    </location>
</feature>
<dbReference type="Proteomes" id="UP000198284">
    <property type="component" value="Unassembled WGS sequence"/>
</dbReference>
<dbReference type="Pfam" id="PF13844">
    <property type="entry name" value="Glyco_transf_41"/>
    <property type="match status" value="2"/>
</dbReference>
<sequence length="655" mass="72208">MPDDLQQLFDVAAALHAEGDFHAASTYYQRILERQCDHAPALAGLGVIAGQRGRNLDAVGMLRRACELTPDNPQFLYNYGEALRQSGQLEAADIAHAAALQRDPMYLPAHAGLALALQALQERAVALQLPQEASALQRRLASVFNNHGNALLGLGQVLEAIALYRRAIDCFPEYPLAWSNLGNALRTAGQVTEAEQACRRAVQLDPACSPAWNNLGNALVEQARFEEAPACYERALQLGSSPEAEHNSGSGSLFNLLCLPELSDAEIAARHREWGQAYPAPLGKVWRNSRQAERRLRIGYLSPDFRVHAMAHFIEPLLAHADREATEIVCYAQGPGMDERTRRLMQYGHRGTWVHGLDDAALARLIEDDGIDILVDCAGHTHGTRLKALAAKPAPVMMTWLGYLGTTGLPAMDYRLTDAWVDPPGMTEDQHTEKLLRVPGGMMAYQPHDDFPEVSGLPLRRNGHVTFGSLNNIQKINVTVVREWARLLQAMPDAKLLLQGKFIADAGMTGRLRGLFEAFGIRPHRLDLRPASGDFLRTYHEIDIALDTFPYGGGATTCDALWMGVPVIAFPARRPIGRLTASILHQIGHPEWLADNADAYVAKALALAADASALAEIRRGLRQRMQVSPLCDQAGFMRRLEAVYRQAWQRWLWAG</sequence>
<dbReference type="EMBL" id="FZOT01000001">
    <property type="protein sequence ID" value="SNS15161.1"/>
    <property type="molecule type" value="Genomic_DNA"/>
</dbReference>
<dbReference type="Gene3D" id="1.25.40.10">
    <property type="entry name" value="Tetratricopeptide repeat domain"/>
    <property type="match status" value="3"/>
</dbReference>
<evidence type="ECO:0000256" key="5">
    <source>
        <dbReference type="ARBA" id="ARBA00022679"/>
    </source>
</evidence>
<evidence type="ECO:0000256" key="4">
    <source>
        <dbReference type="ARBA" id="ARBA00022676"/>
    </source>
</evidence>
<keyword evidence="6" id="KW-0677">Repeat</keyword>
<dbReference type="Pfam" id="PF13431">
    <property type="entry name" value="TPR_17"/>
    <property type="match status" value="1"/>
</dbReference>
<dbReference type="Pfam" id="PF13432">
    <property type="entry name" value="TPR_16"/>
    <property type="match status" value="1"/>
</dbReference>
<dbReference type="InterPro" id="IPR019734">
    <property type="entry name" value="TPR_rpt"/>
</dbReference>
<evidence type="ECO:0000259" key="9">
    <source>
        <dbReference type="Pfam" id="PF13844"/>
    </source>
</evidence>
<dbReference type="PROSITE" id="PS50005">
    <property type="entry name" value="TPR"/>
    <property type="match status" value="3"/>
</dbReference>
<feature type="repeat" description="TPR" evidence="8">
    <location>
        <begin position="175"/>
        <end position="208"/>
    </location>
</feature>
<protein>
    <recommendedName>
        <fullName evidence="3">protein O-GlcNAc transferase</fullName>
        <ecNumber evidence="3">2.4.1.255</ecNumber>
    </recommendedName>
</protein>
<evidence type="ECO:0000256" key="2">
    <source>
        <dbReference type="ARBA" id="ARBA00005386"/>
    </source>
</evidence>
<dbReference type="SMART" id="SM00028">
    <property type="entry name" value="TPR"/>
    <property type="match status" value="6"/>
</dbReference>
<dbReference type="InterPro" id="IPR011990">
    <property type="entry name" value="TPR-like_helical_dom_sf"/>
</dbReference>
<evidence type="ECO:0000256" key="3">
    <source>
        <dbReference type="ARBA" id="ARBA00011970"/>
    </source>
</evidence>
<dbReference type="GO" id="GO:0097363">
    <property type="term" value="F:protein O-acetylglucosaminyltransferase activity"/>
    <property type="evidence" value="ECO:0007669"/>
    <property type="project" value="UniProtKB-EC"/>
</dbReference>
<accession>A0A239C6C3</accession>
<evidence type="ECO:0000256" key="7">
    <source>
        <dbReference type="ARBA" id="ARBA00022803"/>
    </source>
</evidence>
<dbReference type="Gene3D" id="3.40.50.11380">
    <property type="match status" value="1"/>
</dbReference>
<dbReference type="InterPro" id="IPR051939">
    <property type="entry name" value="Glycosyltr_41/O-GlcNAc_trsf"/>
</dbReference>
<dbReference type="InterPro" id="IPR029489">
    <property type="entry name" value="OGT/SEC/SPY_C"/>
</dbReference>
<name>A0A239C6C3_9BURK</name>
<reference evidence="10 11" key="1">
    <citation type="submission" date="2017-06" db="EMBL/GenBank/DDBJ databases">
        <authorList>
            <person name="Kim H.J."/>
            <person name="Triplett B.A."/>
        </authorList>
    </citation>
    <scope>NUCLEOTIDE SEQUENCE [LARGE SCALE GENOMIC DNA]</scope>
    <source>
        <strain evidence="10 11">U15</strain>
    </source>
</reference>
<comment type="pathway">
    <text evidence="1">Protein modification; protein glycosylation.</text>
</comment>
<keyword evidence="7 8" id="KW-0802">TPR repeat</keyword>
<evidence type="ECO:0000256" key="8">
    <source>
        <dbReference type="PROSITE-ProRule" id="PRU00339"/>
    </source>
</evidence>
<dbReference type="RefSeq" id="WP_176442280.1">
    <property type="nucleotide sequence ID" value="NZ_FZOT01000001.1"/>
</dbReference>
<evidence type="ECO:0000256" key="6">
    <source>
        <dbReference type="ARBA" id="ARBA00022737"/>
    </source>
</evidence>
<keyword evidence="4" id="KW-0328">Glycosyltransferase</keyword>
<evidence type="ECO:0000313" key="11">
    <source>
        <dbReference type="Proteomes" id="UP000198284"/>
    </source>
</evidence>
<gene>
    <name evidence="10" type="ORF">SAMN06265795_101261</name>
</gene>
<dbReference type="Gene3D" id="3.40.50.2000">
    <property type="entry name" value="Glycogen Phosphorylase B"/>
    <property type="match status" value="1"/>
</dbReference>
<feature type="domain" description="O-GlcNAc transferase C-terminal" evidence="9">
    <location>
        <begin position="288"/>
        <end position="439"/>
    </location>
</feature>
<comment type="similarity">
    <text evidence="2">Belongs to the glycosyltransferase 41 family. O-GlcNAc transferase subfamily.</text>
</comment>
<feature type="repeat" description="TPR" evidence="8">
    <location>
        <begin position="141"/>
        <end position="174"/>
    </location>
</feature>
<dbReference type="SUPFAM" id="SSF53756">
    <property type="entry name" value="UDP-Glycosyltransferase/glycogen phosphorylase"/>
    <property type="match status" value="1"/>
</dbReference>
<dbReference type="AlphaFoldDB" id="A0A239C6C3"/>
<proteinExistence type="inferred from homology"/>
<evidence type="ECO:0000256" key="1">
    <source>
        <dbReference type="ARBA" id="ARBA00004922"/>
    </source>
</evidence>
<keyword evidence="5 10" id="KW-0808">Transferase</keyword>
<dbReference type="SUPFAM" id="SSF48452">
    <property type="entry name" value="TPR-like"/>
    <property type="match status" value="1"/>
</dbReference>
<dbReference type="PANTHER" id="PTHR44835:SF1">
    <property type="entry name" value="PROTEIN O-GLCNAC TRANSFERASE"/>
    <property type="match status" value="1"/>
</dbReference>
<dbReference type="Pfam" id="PF13181">
    <property type="entry name" value="TPR_8"/>
    <property type="match status" value="1"/>
</dbReference>
<organism evidence="10 11">
    <name type="scientific">Noviherbaspirillum humi</name>
    <dbReference type="NCBI Taxonomy" id="1688639"/>
    <lineage>
        <taxon>Bacteria</taxon>
        <taxon>Pseudomonadati</taxon>
        <taxon>Pseudomonadota</taxon>
        <taxon>Betaproteobacteria</taxon>
        <taxon>Burkholderiales</taxon>
        <taxon>Oxalobacteraceae</taxon>
        <taxon>Noviherbaspirillum</taxon>
    </lineage>
</organism>